<dbReference type="PANTHER" id="PTHR11741:SF0">
    <property type="entry name" value="ELONGATION FACTOR TS, MITOCHONDRIAL"/>
    <property type="match status" value="1"/>
</dbReference>
<dbReference type="GO" id="GO:0003746">
    <property type="term" value="F:translation elongation factor activity"/>
    <property type="evidence" value="ECO:0007669"/>
    <property type="project" value="UniProtKB-UniRule"/>
</dbReference>
<dbReference type="InterPro" id="IPR009060">
    <property type="entry name" value="UBA-like_sf"/>
</dbReference>
<sequence length="202" mass="22835">MEGGDVEISKDAIIELKERTGAGIMHCKNVLLECKGDIEKSVELLRKRGIALSEKKMERKTDEGMVEAYIHPGARLGVLVEIACESDFVARTPEFKTLVRDIAMQIAASNPGWIKRKEVPPEVTEREKAIYECQAKESGKPEKIVSRIVDGKMESFYKEVCLLEQPFIKNPDISIQNLIKEHIAKFGENIRVKRFARFKMGG</sequence>
<evidence type="ECO:0000313" key="8">
    <source>
        <dbReference type="Proteomes" id="UP000215215"/>
    </source>
</evidence>
<evidence type="ECO:0000259" key="6">
    <source>
        <dbReference type="Pfam" id="PF00889"/>
    </source>
</evidence>
<dbReference type="InterPro" id="IPR014039">
    <property type="entry name" value="Transl_elong_EFTs/EF1B_dimer"/>
</dbReference>
<dbReference type="PANTHER" id="PTHR11741">
    <property type="entry name" value="ELONGATION FACTOR TS"/>
    <property type="match status" value="1"/>
</dbReference>
<dbReference type="Gene3D" id="1.10.8.10">
    <property type="entry name" value="DNA helicase RuvA subunit, C-terminal domain"/>
    <property type="match status" value="1"/>
</dbReference>
<evidence type="ECO:0000256" key="1">
    <source>
        <dbReference type="ARBA" id="ARBA00005532"/>
    </source>
</evidence>
<name>A0A235BX44_UNCW3</name>
<keyword evidence="3 5" id="KW-0251">Elongation factor</keyword>
<dbReference type="CDD" id="cd14275">
    <property type="entry name" value="UBA_EF-Ts"/>
    <property type="match status" value="1"/>
</dbReference>
<comment type="subcellular location">
    <subcellularLocation>
        <location evidence="5">Cytoplasm</location>
    </subcellularLocation>
</comment>
<dbReference type="SUPFAM" id="SSF54713">
    <property type="entry name" value="Elongation factor Ts (EF-Ts), dimerisation domain"/>
    <property type="match status" value="1"/>
</dbReference>
<comment type="function">
    <text evidence="5">Associates with the EF-Tu.GDP complex and induces the exchange of GDP to GTP. It remains bound to the aminoacyl-tRNA.EF-Tu.GTP complex up to the GTP hydrolysis stage on the ribosome.</text>
</comment>
<keyword evidence="5" id="KW-0963">Cytoplasm</keyword>
<dbReference type="Gene3D" id="3.30.479.20">
    <property type="entry name" value="Elongation factor Ts, dimerisation domain"/>
    <property type="match status" value="1"/>
</dbReference>
<dbReference type="SUPFAM" id="SSF46934">
    <property type="entry name" value="UBA-like"/>
    <property type="match status" value="1"/>
</dbReference>
<dbReference type="Gene3D" id="1.10.286.20">
    <property type="match status" value="1"/>
</dbReference>
<evidence type="ECO:0000256" key="2">
    <source>
        <dbReference type="ARBA" id="ARBA00016956"/>
    </source>
</evidence>
<evidence type="ECO:0000256" key="3">
    <source>
        <dbReference type="ARBA" id="ARBA00022768"/>
    </source>
</evidence>
<reference evidence="7 8" key="1">
    <citation type="submission" date="2017-07" db="EMBL/GenBank/DDBJ databases">
        <title>Recovery of genomes from metagenomes via a dereplication, aggregation, and scoring strategy.</title>
        <authorList>
            <person name="Sieber C.M."/>
            <person name="Probst A.J."/>
            <person name="Sharrar A."/>
            <person name="Thomas B.C."/>
            <person name="Hess M."/>
            <person name="Tringe S.G."/>
            <person name="Banfield J.F."/>
        </authorList>
    </citation>
    <scope>NUCLEOTIDE SEQUENCE [LARGE SCALE GENOMIC DNA]</scope>
    <source>
        <strain evidence="7">JGI_Cruoil_03_44_89</strain>
    </source>
</reference>
<dbReference type="Pfam" id="PF00889">
    <property type="entry name" value="EF_TS"/>
    <property type="match status" value="1"/>
</dbReference>
<comment type="caution">
    <text evidence="7">The sequence shown here is derived from an EMBL/GenBank/DDBJ whole genome shotgun (WGS) entry which is preliminary data.</text>
</comment>
<organism evidence="7 8">
    <name type="scientific">candidate division WOR-3 bacterium JGI_Cruoil_03_44_89</name>
    <dbReference type="NCBI Taxonomy" id="1973748"/>
    <lineage>
        <taxon>Bacteria</taxon>
        <taxon>Bacteria division WOR-3</taxon>
    </lineage>
</organism>
<evidence type="ECO:0000313" key="7">
    <source>
        <dbReference type="EMBL" id="OYD16115.1"/>
    </source>
</evidence>
<gene>
    <name evidence="5 7" type="primary">tsf</name>
    <name evidence="7" type="ORF">CH333_04255</name>
</gene>
<evidence type="ECO:0000256" key="5">
    <source>
        <dbReference type="HAMAP-Rule" id="MF_00050"/>
    </source>
</evidence>
<dbReference type="FunFam" id="1.10.8.10:FF:000001">
    <property type="entry name" value="Elongation factor Ts"/>
    <property type="match status" value="1"/>
</dbReference>
<accession>A0A235BX44</accession>
<protein>
    <recommendedName>
        <fullName evidence="2 5">Elongation factor Ts</fullName>
        <shortName evidence="5">EF-Ts</shortName>
    </recommendedName>
</protein>
<feature type="region of interest" description="Involved in Mg(2+) ion dislocation from EF-Tu" evidence="5">
    <location>
        <begin position="86"/>
        <end position="89"/>
    </location>
</feature>
<dbReference type="AlphaFoldDB" id="A0A235BX44"/>
<dbReference type="HAMAP" id="MF_00050">
    <property type="entry name" value="EF_Ts"/>
    <property type="match status" value="1"/>
</dbReference>
<dbReference type="InterPro" id="IPR036402">
    <property type="entry name" value="EF-Ts_dimer_sf"/>
</dbReference>
<proteinExistence type="inferred from homology"/>
<feature type="domain" description="Translation elongation factor EFTs/EF1B dimerisation" evidence="6">
    <location>
        <begin position="58"/>
        <end position="201"/>
    </location>
</feature>
<evidence type="ECO:0000256" key="4">
    <source>
        <dbReference type="ARBA" id="ARBA00022917"/>
    </source>
</evidence>
<dbReference type="InterPro" id="IPR001816">
    <property type="entry name" value="Transl_elong_EFTs/EF1B"/>
</dbReference>
<dbReference type="EMBL" id="NOZQ01000085">
    <property type="protein sequence ID" value="OYD16115.1"/>
    <property type="molecule type" value="Genomic_DNA"/>
</dbReference>
<keyword evidence="4 5" id="KW-0648">Protein biosynthesis</keyword>
<dbReference type="Proteomes" id="UP000215215">
    <property type="component" value="Unassembled WGS sequence"/>
</dbReference>
<dbReference type="GO" id="GO:0005737">
    <property type="term" value="C:cytoplasm"/>
    <property type="evidence" value="ECO:0007669"/>
    <property type="project" value="UniProtKB-SubCell"/>
</dbReference>
<comment type="similarity">
    <text evidence="1 5">Belongs to the EF-Ts family.</text>
</comment>